<organism evidence="2 3">
    <name type="scientific">Candidatus Promineifilum breve</name>
    <dbReference type="NCBI Taxonomy" id="1806508"/>
    <lineage>
        <taxon>Bacteria</taxon>
        <taxon>Bacillati</taxon>
        <taxon>Chloroflexota</taxon>
        <taxon>Ardenticatenia</taxon>
        <taxon>Candidatus Promineifilales</taxon>
        <taxon>Candidatus Promineifilaceae</taxon>
        <taxon>Candidatus Promineifilum</taxon>
    </lineage>
</organism>
<dbReference type="KEGG" id="pbf:CFX0092_B0087"/>
<keyword evidence="1" id="KW-0812">Transmembrane</keyword>
<feature type="transmembrane region" description="Helical" evidence="1">
    <location>
        <begin position="6"/>
        <end position="26"/>
    </location>
</feature>
<reference evidence="2" key="1">
    <citation type="submission" date="2016-01" db="EMBL/GenBank/DDBJ databases">
        <authorList>
            <person name="Mcilroy J.S."/>
            <person name="Karst M S."/>
            <person name="Albertsen M."/>
        </authorList>
    </citation>
    <scope>NUCLEOTIDE SEQUENCE</scope>
    <source>
        <strain evidence="2">Cfx-K</strain>
    </source>
</reference>
<keyword evidence="3" id="KW-1185">Reference proteome</keyword>
<gene>
    <name evidence="2" type="ORF">CFX0092_B0087</name>
</gene>
<sequence length="70" mass="7416">MDQTMLVLSGLVVGLLIALVVLIVIINRPPTMVYVPPPTPPPAQDSGCAGILVSGVMVFIGLVFWVFILI</sequence>
<name>A0A160T6S1_9CHLR</name>
<dbReference type="AlphaFoldDB" id="A0A160T6S1"/>
<accession>A0A160T6S1</accession>
<feature type="transmembrane region" description="Helical" evidence="1">
    <location>
        <begin position="47"/>
        <end position="68"/>
    </location>
</feature>
<protein>
    <recommendedName>
        <fullName evidence="4">Transmembrane protein</fullName>
    </recommendedName>
</protein>
<evidence type="ECO:0000313" key="3">
    <source>
        <dbReference type="Proteomes" id="UP000215027"/>
    </source>
</evidence>
<evidence type="ECO:0008006" key="4">
    <source>
        <dbReference type="Google" id="ProtNLM"/>
    </source>
</evidence>
<keyword evidence="1" id="KW-1133">Transmembrane helix</keyword>
<keyword evidence="1" id="KW-0472">Membrane</keyword>
<evidence type="ECO:0000313" key="2">
    <source>
        <dbReference type="EMBL" id="CUS05622.1"/>
    </source>
</evidence>
<proteinExistence type="predicted"/>
<dbReference type="EMBL" id="LN890656">
    <property type="protein sequence ID" value="CUS05622.1"/>
    <property type="molecule type" value="Genomic_DNA"/>
</dbReference>
<evidence type="ECO:0000256" key="1">
    <source>
        <dbReference type="SAM" id="Phobius"/>
    </source>
</evidence>
<dbReference type="Proteomes" id="UP000215027">
    <property type="component" value="Chromosome II"/>
</dbReference>